<comment type="caution">
    <text evidence="1">The sequence shown here is derived from an EMBL/GenBank/DDBJ whole genome shotgun (WGS) entry which is preliminary data.</text>
</comment>
<dbReference type="EMBL" id="PQIB02000010">
    <property type="protein sequence ID" value="RLM91671.1"/>
    <property type="molecule type" value="Genomic_DNA"/>
</dbReference>
<evidence type="ECO:0000313" key="1">
    <source>
        <dbReference type="EMBL" id="RLM91671.1"/>
    </source>
</evidence>
<protein>
    <submittedName>
        <fullName evidence="1">Uncharacterized protein</fullName>
    </submittedName>
</protein>
<name>A0A3L6QXF4_PANMI</name>
<accession>A0A3L6QXF4</accession>
<gene>
    <name evidence="1" type="ORF">C2845_PM08G05730</name>
</gene>
<dbReference type="Proteomes" id="UP000275267">
    <property type="component" value="Unassembled WGS sequence"/>
</dbReference>
<evidence type="ECO:0000313" key="2">
    <source>
        <dbReference type="Proteomes" id="UP000275267"/>
    </source>
</evidence>
<keyword evidence="2" id="KW-1185">Reference proteome</keyword>
<proteinExistence type="predicted"/>
<reference evidence="2" key="1">
    <citation type="journal article" date="2019" name="Nat. Commun.">
        <title>The genome of broomcorn millet.</title>
        <authorList>
            <person name="Zou C."/>
            <person name="Miki D."/>
            <person name="Li D."/>
            <person name="Tang Q."/>
            <person name="Xiao L."/>
            <person name="Rajput S."/>
            <person name="Deng P."/>
            <person name="Jia W."/>
            <person name="Huang R."/>
            <person name="Zhang M."/>
            <person name="Sun Y."/>
            <person name="Hu J."/>
            <person name="Fu X."/>
            <person name="Schnable P.S."/>
            <person name="Li F."/>
            <person name="Zhang H."/>
            <person name="Feng B."/>
            <person name="Zhu X."/>
            <person name="Liu R."/>
            <person name="Schnable J.C."/>
            <person name="Zhu J.-K."/>
            <person name="Zhang H."/>
        </authorList>
    </citation>
    <scope>NUCLEOTIDE SEQUENCE [LARGE SCALE GENOMIC DNA]</scope>
</reference>
<sequence>MQTQWIRDCKKKLCAYIIESDLRGRGALFRSQISISIKRDNILLEKEMVDLLQVGTGETYAIS</sequence>
<dbReference type="AlphaFoldDB" id="A0A3L6QXF4"/>
<organism evidence="1 2">
    <name type="scientific">Panicum miliaceum</name>
    <name type="common">Proso millet</name>
    <name type="synonym">Broomcorn millet</name>
    <dbReference type="NCBI Taxonomy" id="4540"/>
    <lineage>
        <taxon>Eukaryota</taxon>
        <taxon>Viridiplantae</taxon>
        <taxon>Streptophyta</taxon>
        <taxon>Embryophyta</taxon>
        <taxon>Tracheophyta</taxon>
        <taxon>Spermatophyta</taxon>
        <taxon>Magnoliopsida</taxon>
        <taxon>Liliopsida</taxon>
        <taxon>Poales</taxon>
        <taxon>Poaceae</taxon>
        <taxon>PACMAD clade</taxon>
        <taxon>Panicoideae</taxon>
        <taxon>Panicodae</taxon>
        <taxon>Paniceae</taxon>
        <taxon>Panicinae</taxon>
        <taxon>Panicum</taxon>
        <taxon>Panicum sect. Panicum</taxon>
    </lineage>
</organism>